<dbReference type="Proteomes" id="UP000198744">
    <property type="component" value="Unassembled WGS sequence"/>
</dbReference>
<dbReference type="EMBL" id="FOBS01000001">
    <property type="protein sequence ID" value="SEL95132.1"/>
    <property type="molecule type" value="Genomic_DNA"/>
</dbReference>
<dbReference type="AlphaFoldDB" id="A0A1H7UDI9"/>
<dbReference type="OrthoDB" id="5464498at2"/>
<keyword evidence="3" id="KW-1185">Reference proteome</keyword>
<organism evidence="2 3">
    <name type="scientific">Syntrophus gentianae</name>
    <dbReference type="NCBI Taxonomy" id="43775"/>
    <lineage>
        <taxon>Bacteria</taxon>
        <taxon>Pseudomonadati</taxon>
        <taxon>Thermodesulfobacteriota</taxon>
        <taxon>Syntrophia</taxon>
        <taxon>Syntrophales</taxon>
        <taxon>Syntrophaceae</taxon>
        <taxon>Syntrophus</taxon>
    </lineage>
</organism>
<accession>A0A1H7UDI9</accession>
<reference evidence="2 3" key="1">
    <citation type="submission" date="2016-10" db="EMBL/GenBank/DDBJ databases">
        <authorList>
            <person name="de Groot N.N."/>
        </authorList>
    </citation>
    <scope>NUCLEOTIDE SEQUENCE [LARGE SCALE GENOMIC DNA]</scope>
    <source>
        <strain evidence="2 3">DSM 8423</strain>
    </source>
</reference>
<feature type="chain" id="PRO_5011570907" description="Alginate export domain-containing protein" evidence="1">
    <location>
        <begin position="24"/>
        <end position="454"/>
    </location>
</feature>
<proteinExistence type="predicted"/>
<evidence type="ECO:0000256" key="1">
    <source>
        <dbReference type="SAM" id="SignalP"/>
    </source>
</evidence>
<name>A0A1H7UDI9_9BACT</name>
<evidence type="ECO:0008006" key="4">
    <source>
        <dbReference type="Google" id="ProtNLM"/>
    </source>
</evidence>
<evidence type="ECO:0000313" key="2">
    <source>
        <dbReference type="EMBL" id="SEL95132.1"/>
    </source>
</evidence>
<feature type="signal peptide" evidence="1">
    <location>
        <begin position="1"/>
        <end position="23"/>
    </location>
</feature>
<evidence type="ECO:0000313" key="3">
    <source>
        <dbReference type="Proteomes" id="UP000198744"/>
    </source>
</evidence>
<gene>
    <name evidence="2" type="ORF">SAMN04489760_101129</name>
</gene>
<dbReference type="RefSeq" id="WP_093881843.1">
    <property type="nucleotide sequence ID" value="NZ_FOBS01000001.1"/>
</dbReference>
<protein>
    <recommendedName>
        <fullName evidence="4">Alginate export domain-containing protein</fullName>
    </recommendedName>
</protein>
<sequence>MKKFWVALIAVALVAGFSLSASAADVKFSGSYYIMGATADNWGLGEEGTTYSSYGQRLRIGTEFKVAEGLTLNTRFDALEGRWGQFGTYGKNETDTGRTYGKDSENISFDRAWLTFAVPYGKIVAGRKNSAAWGTIFGNSDFDSDQLQYIMNFGPWEVGVFTEKLYESWDNPDNVNYQADADTDAYHGYFIYRWGGGEGGLKIMYTNSAKNSDEVDGGFKSQYWTFQPYAKAQFGPVFVEAELNYYYGDYRSYEDGVNAKDRDFRALNAYVHAKADIKNFYVGGLYAFVQGESYDDGHKDGGDYTVGGTGGRSWNPTLILWNEYSARWAGRLGSANGAANGNAQEYAGEAMSNAHLFQIYGGFKPIPKLDIKASVAYALADEESSNAVGAAAVEYDDDEYGWEVDLTAAYKIYDNLTYTVGFGYLFAGDYWQADNKDNKVDDTYLLMHKLDLVF</sequence>
<keyword evidence="1" id="KW-0732">Signal</keyword>